<reference evidence="2 3" key="2">
    <citation type="submission" date="2018-11" db="EMBL/GenBank/DDBJ databases">
        <authorList>
            <consortium name="Pathogen Informatics"/>
        </authorList>
    </citation>
    <scope>NUCLEOTIDE SEQUENCE [LARGE SCALE GENOMIC DNA]</scope>
</reference>
<name>A0A183J2E2_9BILA</name>
<organism evidence="4">
    <name type="scientific">Soboliphyme baturini</name>
    <dbReference type="NCBI Taxonomy" id="241478"/>
    <lineage>
        <taxon>Eukaryota</taxon>
        <taxon>Metazoa</taxon>
        <taxon>Ecdysozoa</taxon>
        <taxon>Nematoda</taxon>
        <taxon>Enoplea</taxon>
        <taxon>Dorylaimia</taxon>
        <taxon>Dioctophymatida</taxon>
        <taxon>Dioctophymatoidea</taxon>
        <taxon>Soboliphymatidae</taxon>
        <taxon>Soboliphyme</taxon>
    </lineage>
</organism>
<dbReference type="WBParaSite" id="SBAD_0001039601-mRNA-1">
    <property type="protein sequence ID" value="SBAD_0001039601-mRNA-1"/>
    <property type="gene ID" value="SBAD_0001039601"/>
</dbReference>
<evidence type="ECO:0000313" key="4">
    <source>
        <dbReference type="WBParaSite" id="SBAD_0001039601-mRNA-1"/>
    </source>
</evidence>
<dbReference type="Proteomes" id="UP000270296">
    <property type="component" value="Unassembled WGS sequence"/>
</dbReference>
<accession>A0A183J2E2</accession>
<feature type="region of interest" description="Disordered" evidence="1">
    <location>
        <begin position="170"/>
        <end position="190"/>
    </location>
</feature>
<evidence type="ECO:0000313" key="3">
    <source>
        <dbReference type="Proteomes" id="UP000270296"/>
    </source>
</evidence>
<dbReference type="EMBL" id="UZAM01013519">
    <property type="protein sequence ID" value="VDP28382.1"/>
    <property type="molecule type" value="Genomic_DNA"/>
</dbReference>
<evidence type="ECO:0000256" key="1">
    <source>
        <dbReference type="SAM" id="MobiDB-lite"/>
    </source>
</evidence>
<evidence type="ECO:0000313" key="2">
    <source>
        <dbReference type="EMBL" id="VDP28382.1"/>
    </source>
</evidence>
<sequence length="207" mass="22205">MKSRKTSTQLESSHPVSIRGCLGLRHKRINEKNDGRGLTAHDGDRELVRDAAGDEPHTMRRVTPPVTAINFGAIACERGRGTNQTARSCCITEGKRPIALGFHGGAPRSTLQGLVCMDEGGPIRHPKSPPPPPSRSLLEDDALNEVKCTNAAGTNFAGNCHEVGRVTVVAPPDGEEKGRGETISEMGSTRLPSTLFVLVRRRPTGDE</sequence>
<proteinExistence type="predicted"/>
<protein>
    <submittedName>
        <fullName evidence="2 4">Uncharacterized protein</fullName>
    </submittedName>
</protein>
<dbReference type="AlphaFoldDB" id="A0A183J2E2"/>
<gene>
    <name evidence="2" type="ORF">SBAD_LOCUS10040</name>
</gene>
<keyword evidence="3" id="KW-1185">Reference proteome</keyword>
<reference evidence="4" key="1">
    <citation type="submission" date="2016-06" db="UniProtKB">
        <authorList>
            <consortium name="WormBaseParasite"/>
        </authorList>
    </citation>
    <scope>IDENTIFICATION</scope>
</reference>